<name>A0A1T4K9Y2_9LACT</name>
<feature type="transmembrane region" description="Helical" evidence="1">
    <location>
        <begin position="46"/>
        <end position="67"/>
    </location>
</feature>
<dbReference type="Pfam" id="PF01757">
    <property type="entry name" value="Acyl_transf_3"/>
    <property type="match status" value="1"/>
</dbReference>
<feature type="transmembrane region" description="Helical" evidence="1">
    <location>
        <begin position="229"/>
        <end position="250"/>
    </location>
</feature>
<dbReference type="InterPro" id="IPR002656">
    <property type="entry name" value="Acyl_transf_3_dom"/>
</dbReference>
<dbReference type="GO" id="GO:0016747">
    <property type="term" value="F:acyltransferase activity, transferring groups other than amino-acyl groups"/>
    <property type="evidence" value="ECO:0007669"/>
    <property type="project" value="InterPro"/>
</dbReference>
<keyword evidence="1" id="KW-0472">Membrane</keyword>
<feature type="transmembrane region" description="Helical" evidence="1">
    <location>
        <begin position="79"/>
        <end position="99"/>
    </location>
</feature>
<feature type="transmembrane region" description="Helical" evidence="1">
    <location>
        <begin position="12"/>
        <end position="31"/>
    </location>
</feature>
<accession>A0A1T4K9Y2</accession>
<feature type="transmembrane region" description="Helical" evidence="1">
    <location>
        <begin position="144"/>
        <end position="165"/>
    </location>
</feature>
<feature type="transmembrane region" description="Helical" evidence="1">
    <location>
        <begin position="296"/>
        <end position="321"/>
    </location>
</feature>
<organism evidence="3 4">
    <name type="scientific">Globicatella sulfidifaciens DSM 15739</name>
    <dbReference type="NCBI Taxonomy" id="1121925"/>
    <lineage>
        <taxon>Bacteria</taxon>
        <taxon>Bacillati</taxon>
        <taxon>Bacillota</taxon>
        <taxon>Bacilli</taxon>
        <taxon>Lactobacillales</taxon>
        <taxon>Aerococcaceae</taxon>
        <taxon>Globicatella</taxon>
    </lineage>
</organism>
<feature type="transmembrane region" description="Helical" evidence="1">
    <location>
        <begin position="257"/>
        <end position="276"/>
    </location>
</feature>
<keyword evidence="3" id="KW-0012">Acyltransferase</keyword>
<dbReference type="Proteomes" id="UP000189941">
    <property type="component" value="Unassembled WGS sequence"/>
</dbReference>
<dbReference type="OrthoDB" id="9816377at2"/>
<reference evidence="4" key="1">
    <citation type="submission" date="2017-02" db="EMBL/GenBank/DDBJ databases">
        <authorList>
            <person name="Varghese N."/>
            <person name="Submissions S."/>
        </authorList>
    </citation>
    <scope>NUCLEOTIDE SEQUENCE [LARGE SCALE GENOMIC DNA]</scope>
    <source>
        <strain evidence="4">DSM 15739</strain>
    </source>
</reference>
<feature type="transmembrane region" description="Helical" evidence="1">
    <location>
        <begin position="171"/>
        <end position="188"/>
    </location>
</feature>
<proteinExistence type="predicted"/>
<feature type="transmembrane region" description="Helical" evidence="1">
    <location>
        <begin position="195"/>
        <end position="217"/>
    </location>
</feature>
<keyword evidence="1" id="KW-0812">Transmembrane</keyword>
<gene>
    <name evidence="3" type="ORF">SAMN02746011_00632</name>
</gene>
<keyword evidence="3" id="KW-0808">Transferase</keyword>
<dbReference type="RefSeq" id="WP_078755454.1">
    <property type="nucleotide sequence ID" value="NZ_FUWO01000004.1"/>
</dbReference>
<dbReference type="STRING" id="1121925.SAMN02746011_00632"/>
<evidence type="ECO:0000313" key="3">
    <source>
        <dbReference type="EMBL" id="SJZ39258.1"/>
    </source>
</evidence>
<keyword evidence="1" id="KW-1133">Transmembrane helix</keyword>
<feature type="transmembrane region" description="Helical" evidence="1">
    <location>
        <begin position="115"/>
        <end position="132"/>
    </location>
</feature>
<evidence type="ECO:0000313" key="4">
    <source>
        <dbReference type="Proteomes" id="UP000189941"/>
    </source>
</evidence>
<dbReference type="EMBL" id="FUWO01000004">
    <property type="protein sequence ID" value="SJZ39258.1"/>
    <property type="molecule type" value="Genomic_DNA"/>
</dbReference>
<dbReference type="AlphaFoldDB" id="A0A1T4K9Y2"/>
<evidence type="ECO:0000259" key="2">
    <source>
        <dbReference type="Pfam" id="PF01757"/>
    </source>
</evidence>
<sequence>MSQKRQSNFELLRIFSMFLIVGSHFAVHGTYESPDYSTIEQTALDILRIGGKLGSNVFVMIGAYFLVGKNFKFERVIRIGVQVWLYSIGILAIAAYFLHLDKKDVYLSIFPFPDAYWFATTYILLLLFIPVLNKLISLVGKNGLEFILSTLFMLWIVLPSLNLATFGLNNFTWFAFLYLAVSYIKLYTDDKLSQIPWGMVGITTLAITILSIIWFHLVSHFIPEKLNDVLIQLRQNGLLTVILSFSLFLFAKESKVFISPVVNYLSGLTFTVYLIHEHPIMRPIIWGVVDNQRFNGFFQMIGGGILSAILVFVITMMISIVTERILHPLMNVITNKGLVMVNYFMDYLKEEI</sequence>
<evidence type="ECO:0000256" key="1">
    <source>
        <dbReference type="SAM" id="Phobius"/>
    </source>
</evidence>
<keyword evidence="4" id="KW-1185">Reference proteome</keyword>
<protein>
    <submittedName>
        <fullName evidence="3">Surface polysaccharide O-acyltransferase, integral membrane enzyme</fullName>
    </submittedName>
</protein>
<feature type="domain" description="Acyltransferase 3" evidence="2">
    <location>
        <begin position="8"/>
        <end position="322"/>
    </location>
</feature>